<evidence type="ECO:0000259" key="3">
    <source>
        <dbReference type="Pfam" id="PF02709"/>
    </source>
</evidence>
<reference evidence="4 5" key="1">
    <citation type="submission" date="2019-08" db="EMBL/GenBank/DDBJ databases">
        <title>Genome sequence of Gelidibacter salicanalis IC162T.</title>
        <authorList>
            <person name="Bowman J.P."/>
        </authorList>
    </citation>
    <scope>NUCLEOTIDE SEQUENCE [LARGE SCALE GENOMIC DNA]</scope>
    <source>
        <strain evidence="4 5">IC162</strain>
    </source>
</reference>
<dbReference type="AlphaFoldDB" id="A0A5C7AAR3"/>
<dbReference type="Pfam" id="PF00535">
    <property type="entry name" value="Glycos_transf_2"/>
    <property type="match status" value="1"/>
</dbReference>
<accession>A0A5C7AAR3</accession>
<dbReference type="OrthoDB" id="6717394at2"/>
<dbReference type="InterPro" id="IPR027791">
    <property type="entry name" value="Galactosyl_T_C"/>
</dbReference>
<name>A0A5C7AAR3_9FLAO</name>
<dbReference type="InterPro" id="IPR050834">
    <property type="entry name" value="Glycosyltransf_2"/>
</dbReference>
<keyword evidence="1 4" id="KW-0808">Transferase</keyword>
<dbReference type="Gene3D" id="3.90.550.10">
    <property type="entry name" value="Spore Coat Polysaccharide Biosynthesis Protein SpsA, Chain A"/>
    <property type="match status" value="1"/>
</dbReference>
<dbReference type="GO" id="GO:0016740">
    <property type="term" value="F:transferase activity"/>
    <property type="evidence" value="ECO:0007669"/>
    <property type="project" value="UniProtKB-KW"/>
</dbReference>
<keyword evidence="5" id="KW-1185">Reference proteome</keyword>
<dbReference type="Pfam" id="PF02709">
    <property type="entry name" value="Glyco_transf_7C"/>
    <property type="match status" value="1"/>
</dbReference>
<dbReference type="InterPro" id="IPR001173">
    <property type="entry name" value="Glyco_trans_2-like"/>
</dbReference>
<evidence type="ECO:0000313" key="5">
    <source>
        <dbReference type="Proteomes" id="UP000321734"/>
    </source>
</evidence>
<dbReference type="PANTHER" id="PTHR43685:SF2">
    <property type="entry name" value="GLYCOSYLTRANSFERASE 2-LIKE DOMAIN-CONTAINING PROTEIN"/>
    <property type="match status" value="1"/>
</dbReference>
<protein>
    <submittedName>
        <fullName evidence="4">Glycosyltransferase</fullName>
    </submittedName>
</protein>
<dbReference type="Proteomes" id="UP000321734">
    <property type="component" value="Unassembled WGS sequence"/>
</dbReference>
<dbReference type="PANTHER" id="PTHR43685">
    <property type="entry name" value="GLYCOSYLTRANSFERASE"/>
    <property type="match status" value="1"/>
</dbReference>
<proteinExistence type="predicted"/>
<evidence type="ECO:0000259" key="2">
    <source>
        <dbReference type="Pfam" id="PF00535"/>
    </source>
</evidence>
<feature type="domain" description="Galactosyltransferase C-terminal" evidence="3">
    <location>
        <begin position="145"/>
        <end position="185"/>
    </location>
</feature>
<dbReference type="SUPFAM" id="SSF53448">
    <property type="entry name" value="Nucleotide-diphospho-sugar transferases"/>
    <property type="match status" value="1"/>
</dbReference>
<evidence type="ECO:0000256" key="1">
    <source>
        <dbReference type="ARBA" id="ARBA00022679"/>
    </source>
</evidence>
<dbReference type="EMBL" id="VORX01000009">
    <property type="protein sequence ID" value="TXE05870.1"/>
    <property type="molecule type" value="Genomic_DNA"/>
</dbReference>
<evidence type="ECO:0000313" key="4">
    <source>
        <dbReference type="EMBL" id="TXE05870.1"/>
    </source>
</evidence>
<comment type="caution">
    <text evidence="4">The sequence shown here is derived from an EMBL/GenBank/DDBJ whole genome shotgun (WGS) entry which is preliminary data.</text>
</comment>
<dbReference type="InterPro" id="IPR029044">
    <property type="entry name" value="Nucleotide-diphossugar_trans"/>
</dbReference>
<gene>
    <name evidence="4" type="ORF">ES711_14875</name>
</gene>
<sequence>MQLLYAYRNRDISRVRLSLESLRLQTYENFEVIFVDYGSQDNYSKAVEIIVNEFEFAKYWYVGHPGLLWNKSKALNFGIKKAHSEFIIIADVDVLFTEHFLETAVKLSQSNSFSLFKIGYLSKEVTEQQQQHLNLNHIQTTHIGDTFGIGLFPKFALEAIGGLDEFFHFYGSEDEDLNSRILMSGTLRNNCDDLLLYHQWHERYPQKRKESLQIQPRLTNVLRLNQRHFLWNESQQMLHPNPKTWGNCFTKSDLKTLEQPDVVIQLDNILAHLEHCFGEDLKKHPKKVVQVIISEAAYYNTLKYKIKQSLGKQTQLYMSMKAVNDLILKNILFQYRDRNYNYSISDDLKQIRFTIDFKTATHGKI</sequence>
<feature type="domain" description="Glycosyltransferase 2-like" evidence="2">
    <location>
        <begin position="9"/>
        <end position="132"/>
    </location>
</feature>
<organism evidence="4 5">
    <name type="scientific">Gelidibacter salicanalis</name>
    <dbReference type="NCBI Taxonomy" id="291193"/>
    <lineage>
        <taxon>Bacteria</taxon>
        <taxon>Pseudomonadati</taxon>
        <taxon>Bacteroidota</taxon>
        <taxon>Flavobacteriia</taxon>
        <taxon>Flavobacteriales</taxon>
        <taxon>Flavobacteriaceae</taxon>
        <taxon>Gelidibacter</taxon>
    </lineage>
</organism>